<dbReference type="InterPro" id="IPR005133">
    <property type="entry name" value="PhaG_MnhG_YufB"/>
</dbReference>
<organism evidence="4 5">
    <name type="scientific">Halostreptopolyspora alba</name>
    <dbReference type="NCBI Taxonomy" id="2487137"/>
    <lineage>
        <taxon>Bacteria</taxon>
        <taxon>Bacillati</taxon>
        <taxon>Actinomycetota</taxon>
        <taxon>Actinomycetes</taxon>
        <taxon>Streptosporangiales</taxon>
        <taxon>Nocardiopsidaceae</taxon>
        <taxon>Halostreptopolyspora</taxon>
    </lineage>
</organism>
<comment type="similarity">
    <text evidence="1">Belongs to the CPA3 antiporters (TC 2.A.63) subunit G family.</text>
</comment>
<evidence type="ECO:0000256" key="3">
    <source>
        <dbReference type="SAM" id="Phobius"/>
    </source>
</evidence>
<reference evidence="4 5" key="1">
    <citation type="submission" date="2018-11" db="EMBL/GenBank/DDBJ databases">
        <title>The genome draft of YIM 96095.</title>
        <authorList>
            <person name="Tang S.-K."/>
            <person name="Chunyu W.-X."/>
            <person name="Feng Y.-Z."/>
        </authorList>
    </citation>
    <scope>NUCLEOTIDE SEQUENCE [LARGE SCALE GENOMIC DNA]</scope>
    <source>
        <strain evidence="4 5">YIM 96095</strain>
    </source>
</reference>
<accession>A0A3N0EI66</accession>
<protein>
    <submittedName>
        <fullName evidence="4">Monovalent cation/H(+) antiporter subunit G</fullName>
    </submittedName>
</protein>
<evidence type="ECO:0000313" key="5">
    <source>
        <dbReference type="Proteomes" id="UP000269198"/>
    </source>
</evidence>
<dbReference type="RefSeq" id="WP_123199292.1">
    <property type="nucleotide sequence ID" value="NZ_RJMB01000001.1"/>
</dbReference>
<comment type="caution">
    <text evidence="4">The sequence shown here is derived from an EMBL/GenBank/DDBJ whole genome shotgun (WGS) entry which is preliminary data.</text>
</comment>
<sequence>MTATDWITAVLMPAGALFTLIGTIGLVRLPTLLGRLHAAAKPDTVGLLLILVGAAFQLPNISAAAPLLLVALFQFTTIPVLAQTLGRVTYSRGESSAERMVVDELADAVRHAERDGDDETLGDPPGTDAPGRQYGQRQQRPRAQ</sequence>
<keyword evidence="3" id="KW-0472">Membrane</keyword>
<keyword evidence="3" id="KW-0812">Transmembrane</keyword>
<dbReference type="EMBL" id="RJMB01000001">
    <property type="protein sequence ID" value="RNL87427.1"/>
    <property type="molecule type" value="Genomic_DNA"/>
</dbReference>
<dbReference type="AlphaFoldDB" id="A0A3N0EI66"/>
<evidence type="ECO:0000313" key="4">
    <source>
        <dbReference type="EMBL" id="RNL87427.1"/>
    </source>
</evidence>
<evidence type="ECO:0000256" key="2">
    <source>
        <dbReference type="SAM" id="MobiDB-lite"/>
    </source>
</evidence>
<dbReference type="NCBIfam" id="NF009314">
    <property type="entry name" value="PRK12674.1-2"/>
    <property type="match status" value="1"/>
</dbReference>
<keyword evidence="5" id="KW-1185">Reference proteome</keyword>
<name>A0A3N0EI66_9ACTN</name>
<dbReference type="OrthoDB" id="3214257at2"/>
<dbReference type="PANTHER" id="PTHR34703">
    <property type="entry name" value="ANTIPORTER SUBUNIT MNHG2-RELATED"/>
    <property type="match status" value="1"/>
</dbReference>
<gene>
    <name evidence="4" type="ORF">EFW17_00990</name>
</gene>
<dbReference type="GO" id="GO:0015385">
    <property type="term" value="F:sodium:proton antiporter activity"/>
    <property type="evidence" value="ECO:0007669"/>
    <property type="project" value="TreeGrafter"/>
</dbReference>
<feature type="transmembrane region" description="Helical" evidence="3">
    <location>
        <begin position="6"/>
        <end position="27"/>
    </location>
</feature>
<dbReference type="PANTHER" id="PTHR34703:SF1">
    <property type="entry name" value="ANTIPORTER SUBUNIT MNHG2-RELATED"/>
    <property type="match status" value="1"/>
</dbReference>
<dbReference type="Pfam" id="PF03334">
    <property type="entry name" value="PhaG_MnhG_YufB"/>
    <property type="match status" value="1"/>
</dbReference>
<keyword evidence="3" id="KW-1133">Transmembrane helix</keyword>
<evidence type="ECO:0000256" key="1">
    <source>
        <dbReference type="ARBA" id="ARBA00008404"/>
    </source>
</evidence>
<dbReference type="NCBIfam" id="TIGR01300">
    <property type="entry name" value="CPA3_mnhG_phaG"/>
    <property type="match status" value="1"/>
</dbReference>
<proteinExistence type="inferred from homology"/>
<feature type="compositionally biased region" description="Low complexity" evidence="2">
    <location>
        <begin position="129"/>
        <end position="138"/>
    </location>
</feature>
<dbReference type="Proteomes" id="UP000269198">
    <property type="component" value="Unassembled WGS sequence"/>
</dbReference>
<feature type="region of interest" description="Disordered" evidence="2">
    <location>
        <begin position="109"/>
        <end position="144"/>
    </location>
</feature>